<keyword evidence="3" id="KW-1003">Cell membrane</keyword>
<dbReference type="InterPro" id="IPR019594">
    <property type="entry name" value="Glu/Gly-bd"/>
</dbReference>
<evidence type="ECO:0000256" key="9">
    <source>
        <dbReference type="ARBA" id="ARBA00023180"/>
    </source>
</evidence>
<feature type="non-terminal residue" evidence="15">
    <location>
        <position position="1"/>
    </location>
</feature>
<keyword evidence="2" id="KW-0813">Transport</keyword>
<evidence type="ECO:0000256" key="4">
    <source>
        <dbReference type="ARBA" id="ARBA00022692"/>
    </source>
</evidence>
<dbReference type="SUPFAM" id="SSF53850">
    <property type="entry name" value="Periplasmic binding protein-like II"/>
    <property type="match status" value="1"/>
</dbReference>
<dbReference type="Pfam" id="PF00060">
    <property type="entry name" value="Lig_chan"/>
    <property type="match status" value="1"/>
</dbReference>
<evidence type="ECO:0000256" key="3">
    <source>
        <dbReference type="ARBA" id="ARBA00022475"/>
    </source>
</evidence>
<evidence type="ECO:0000259" key="14">
    <source>
        <dbReference type="SMART" id="SM00079"/>
    </source>
</evidence>
<feature type="transmembrane region" description="Helical" evidence="13">
    <location>
        <begin position="407"/>
        <end position="433"/>
    </location>
</feature>
<dbReference type="EMBL" id="JACVVK020000283">
    <property type="protein sequence ID" value="KAK7480388.1"/>
    <property type="molecule type" value="Genomic_DNA"/>
</dbReference>
<keyword evidence="5 13" id="KW-1133">Transmembrane helix</keyword>
<keyword evidence="4 13" id="KW-0812">Transmembrane</keyword>
<name>A0ABD0K0Q0_9CAEN</name>
<dbReference type="GO" id="GO:0005886">
    <property type="term" value="C:plasma membrane"/>
    <property type="evidence" value="ECO:0007669"/>
    <property type="project" value="UniProtKB-SubCell"/>
</dbReference>
<gene>
    <name evidence="15" type="ORF">BaRGS_00028435</name>
</gene>
<dbReference type="AlphaFoldDB" id="A0ABD0K0Q0"/>
<evidence type="ECO:0000256" key="1">
    <source>
        <dbReference type="ARBA" id="ARBA00004651"/>
    </source>
</evidence>
<dbReference type="PANTHER" id="PTHR42643">
    <property type="entry name" value="IONOTROPIC RECEPTOR 20A-RELATED"/>
    <property type="match status" value="1"/>
</dbReference>
<sequence length="731" mass="82218">EYFSQRRVHLLLLPEDTLQFAMATPGIKISTFRLIPYHTMDKMAQTVTGDDSPGNCKPPELSPPEAETDCEGTDAVVSKVDALVAVIRTLDWTELTLVYDKTEEMVAKDLSLELSALAGHTQIQWYDLSETLDNRTAFSGEEDNQLRDLLNKLYTQRSGKMRMVLLCSVSCITRVLTAASEFDARSGKKTALSMVSRWLLVLPPEVATFLENCDLELDNVAVIIPPAATYRVIRNVTQELRDLLTTAHEMSSKTTANLSSLAEAIEQLLNPLKTCRSTVVKTLLWKTDGRRLSHAGIVSPNGSFRSDGDLFPNTHFGLNQRNYEWTEPADQEWGRLTEDNTWTGLVGLLERQEVDLVVAPLAIQAEREMVMDFIHPYYLDYDTVLLKLPDPDESKWRRLIQLFKPHVHMCIWISLLCVAVACCVMEAVNPFYVTNSRAMLHASDIFWYMYGALLMHGGARLPDSQTGRTMVSAFWLFSMVMAATYSSNLIAFLAVTKDEAPFQTLEGLVEQDYYYWGTTGGAFTVTVFQRSSIPVFKKVWAGITESLKSDPDVLALDVHKHLEKVKAGGYAYIGETSLMSVWLKSECDLLTIKEQFLPMQYAVGLPNNSAYTRMFSDVMLKINDVGLTETWLRKWIGTTTSCQDQGSKIKEAKPVDLLDIQSAFYISSIGITVALLVLGVEMVCRRFQLRPRMASLYRRHTKSAKRTTLSAKTSSEDTVSDECDFPSASYY</sequence>
<keyword evidence="11" id="KW-0407">Ion channel</keyword>
<evidence type="ECO:0000256" key="10">
    <source>
        <dbReference type="ARBA" id="ARBA00023286"/>
    </source>
</evidence>
<dbReference type="Pfam" id="PF10613">
    <property type="entry name" value="Lig_chan-Glu_bd"/>
    <property type="match status" value="1"/>
</dbReference>
<evidence type="ECO:0000313" key="16">
    <source>
        <dbReference type="Proteomes" id="UP001519460"/>
    </source>
</evidence>
<dbReference type="PANTHER" id="PTHR42643:SF24">
    <property type="entry name" value="IONOTROPIC RECEPTOR 60A"/>
    <property type="match status" value="1"/>
</dbReference>
<dbReference type="Proteomes" id="UP001519460">
    <property type="component" value="Unassembled WGS sequence"/>
</dbReference>
<comment type="caution">
    <text evidence="15">The sequence shown here is derived from an EMBL/GenBank/DDBJ whole genome shotgun (WGS) entry which is preliminary data.</text>
</comment>
<dbReference type="SMART" id="SM00079">
    <property type="entry name" value="PBPe"/>
    <property type="match status" value="1"/>
</dbReference>
<evidence type="ECO:0000256" key="13">
    <source>
        <dbReference type="SAM" id="Phobius"/>
    </source>
</evidence>
<keyword evidence="10" id="KW-1071">Ligand-gated ion channel</keyword>
<evidence type="ECO:0000256" key="2">
    <source>
        <dbReference type="ARBA" id="ARBA00022448"/>
    </source>
</evidence>
<dbReference type="GO" id="GO:0050906">
    <property type="term" value="P:detection of stimulus involved in sensory perception"/>
    <property type="evidence" value="ECO:0007669"/>
    <property type="project" value="UniProtKB-ARBA"/>
</dbReference>
<dbReference type="InterPro" id="IPR052192">
    <property type="entry name" value="Insect_Ionotropic_Sensory_Rcpt"/>
</dbReference>
<dbReference type="Gene3D" id="3.40.50.2300">
    <property type="match status" value="1"/>
</dbReference>
<proteinExistence type="predicted"/>
<comment type="subcellular location">
    <subcellularLocation>
        <location evidence="1">Cell membrane</location>
        <topology evidence="1">Multi-pass membrane protein</topology>
    </subcellularLocation>
</comment>
<organism evidence="15 16">
    <name type="scientific">Batillaria attramentaria</name>
    <dbReference type="NCBI Taxonomy" id="370345"/>
    <lineage>
        <taxon>Eukaryota</taxon>
        <taxon>Metazoa</taxon>
        <taxon>Spiralia</taxon>
        <taxon>Lophotrochozoa</taxon>
        <taxon>Mollusca</taxon>
        <taxon>Gastropoda</taxon>
        <taxon>Caenogastropoda</taxon>
        <taxon>Sorbeoconcha</taxon>
        <taxon>Cerithioidea</taxon>
        <taxon>Batillariidae</taxon>
        <taxon>Batillaria</taxon>
    </lineage>
</organism>
<dbReference type="Gene3D" id="1.10.287.70">
    <property type="match status" value="1"/>
</dbReference>
<keyword evidence="7 13" id="KW-0472">Membrane</keyword>
<feature type="region of interest" description="Disordered" evidence="12">
    <location>
        <begin position="45"/>
        <end position="68"/>
    </location>
</feature>
<reference evidence="15 16" key="1">
    <citation type="journal article" date="2023" name="Sci. Data">
        <title>Genome assembly of the Korean intertidal mud-creeper Batillaria attramentaria.</title>
        <authorList>
            <person name="Patra A.K."/>
            <person name="Ho P.T."/>
            <person name="Jun S."/>
            <person name="Lee S.J."/>
            <person name="Kim Y."/>
            <person name="Won Y.J."/>
        </authorList>
    </citation>
    <scope>NUCLEOTIDE SEQUENCE [LARGE SCALE GENOMIC DNA]</scope>
    <source>
        <strain evidence="15">Wonlab-2016</strain>
    </source>
</reference>
<dbReference type="InterPro" id="IPR001320">
    <property type="entry name" value="Iontro_rcpt_C"/>
</dbReference>
<evidence type="ECO:0000256" key="12">
    <source>
        <dbReference type="SAM" id="MobiDB-lite"/>
    </source>
</evidence>
<keyword evidence="16" id="KW-1185">Reference proteome</keyword>
<keyword evidence="9" id="KW-0325">Glycoprotein</keyword>
<keyword evidence="6" id="KW-0406">Ion transport</keyword>
<feature type="domain" description="Ionotropic glutamate receptor C-terminal" evidence="14">
    <location>
        <begin position="291"/>
        <end position="638"/>
    </location>
</feature>
<feature type="transmembrane region" description="Helical" evidence="13">
    <location>
        <begin position="663"/>
        <end position="684"/>
    </location>
</feature>
<dbReference type="Gene3D" id="3.40.190.10">
    <property type="entry name" value="Periplasmic binding protein-like II"/>
    <property type="match status" value="1"/>
</dbReference>
<evidence type="ECO:0000256" key="7">
    <source>
        <dbReference type="ARBA" id="ARBA00023136"/>
    </source>
</evidence>
<feature type="region of interest" description="Disordered" evidence="12">
    <location>
        <begin position="707"/>
        <end position="731"/>
    </location>
</feature>
<evidence type="ECO:0000256" key="11">
    <source>
        <dbReference type="ARBA" id="ARBA00023303"/>
    </source>
</evidence>
<evidence type="ECO:0000256" key="8">
    <source>
        <dbReference type="ARBA" id="ARBA00023170"/>
    </source>
</evidence>
<feature type="compositionally biased region" description="Polar residues" evidence="12">
    <location>
        <begin position="707"/>
        <end position="717"/>
    </location>
</feature>
<protein>
    <recommendedName>
        <fullName evidence="14">Ionotropic glutamate receptor C-terminal domain-containing protein</fullName>
    </recommendedName>
</protein>
<evidence type="ECO:0000313" key="15">
    <source>
        <dbReference type="EMBL" id="KAK7480388.1"/>
    </source>
</evidence>
<evidence type="ECO:0000256" key="5">
    <source>
        <dbReference type="ARBA" id="ARBA00022989"/>
    </source>
</evidence>
<evidence type="ECO:0000256" key="6">
    <source>
        <dbReference type="ARBA" id="ARBA00023065"/>
    </source>
</evidence>
<accession>A0ABD0K0Q0</accession>
<dbReference type="GO" id="GO:0034220">
    <property type="term" value="P:monoatomic ion transmembrane transport"/>
    <property type="evidence" value="ECO:0007669"/>
    <property type="project" value="UniProtKB-KW"/>
</dbReference>
<keyword evidence="8" id="KW-0675">Receptor</keyword>
<feature type="transmembrane region" description="Helical" evidence="13">
    <location>
        <begin position="473"/>
        <end position="495"/>
    </location>
</feature>